<feature type="compositionally biased region" description="Polar residues" evidence="4">
    <location>
        <begin position="78"/>
        <end position="91"/>
    </location>
</feature>
<reference evidence="5" key="1">
    <citation type="journal article" date="2020" name="Stud. Mycol.">
        <title>101 Dothideomycetes genomes: a test case for predicting lifestyles and emergence of pathogens.</title>
        <authorList>
            <person name="Haridas S."/>
            <person name="Albert R."/>
            <person name="Binder M."/>
            <person name="Bloem J."/>
            <person name="Labutti K."/>
            <person name="Salamov A."/>
            <person name="Andreopoulos B."/>
            <person name="Baker S."/>
            <person name="Barry K."/>
            <person name="Bills G."/>
            <person name="Bluhm B."/>
            <person name="Cannon C."/>
            <person name="Castanera R."/>
            <person name="Culley D."/>
            <person name="Daum C."/>
            <person name="Ezra D."/>
            <person name="Gonzalez J."/>
            <person name="Henrissat B."/>
            <person name="Kuo A."/>
            <person name="Liang C."/>
            <person name="Lipzen A."/>
            <person name="Lutzoni F."/>
            <person name="Magnuson J."/>
            <person name="Mondo S."/>
            <person name="Nolan M."/>
            <person name="Ohm R."/>
            <person name="Pangilinan J."/>
            <person name="Park H.-J."/>
            <person name="Ramirez L."/>
            <person name="Alfaro M."/>
            <person name="Sun H."/>
            <person name="Tritt A."/>
            <person name="Yoshinaga Y."/>
            <person name="Zwiers L.-H."/>
            <person name="Turgeon B."/>
            <person name="Goodwin S."/>
            <person name="Spatafora J."/>
            <person name="Crous P."/>
            <person name="Grigoriev I."/>
        </authorList>
    </citation>
    <scope>NUCLEOTIDE SEQUENCE</scope>
    <source>
        <strain evidence="5">CBS 119687</strain>
    </source>
</reference>
<feature type="compositionally biased region" description="Basic and acidic residues" evidence="4">
    <location>
        <begin position="114"/>
        <end position="126"/>
    </location>
</feature>
<feature type="region of interest" description="Disordered" evidence="4">
    <location>
        <begin position="218"/>
        <end position="239"/>
    </location>
</feature>
<proteinExistence type="predicted"/>
<evidence type="ECO:0000313" key="6">
    <source>
        <dbReference type="Proteomes" id="UP000799771"/>
    </source>
</evidence>
<dbReference type="PANTHER" id="PTHR14221">
    <property type="entry name" value="WD REPEAT DOMAIN 44"/>
    <property type="match status" value="1"/>
</dbReference>
<dbReference type="Proteomes" id="UP000799771">
    <property type="component" value="Unassembled WGS sequence"/>
</dbReference>
<feature type="region of interest" description="Disordered" evidence="4">
    <location>
        <begin position="1"/>
        <end position="139"/>
    </location>
</feature>
<dbReference type="PROSITE" id="PS50082">
    <property type="entry name" value="WD_REPEATS_2"/>
    <property type="match status" value="3"/>
</dbReference>
<dbReference type="CDD" id="cd00200">
    <property type="entry name" value="WD40"/>
    <property type="match status" value="1"/>
</dbReference>
<dbReference type="RefSeq" id="XP_033520904.1">
    <property type="nucleotide sequence ID" value="XM_033666120.1"/>
</dbReference>
<feature type="compositionally biased region" description="Basic and acidic residues" evidence="4">
    <location>
        <begin position="277"/>
        <end position="293"/>
    </location>
</feature>
<dbReference type="SUPFAM" id="SSF50978">
    <property type="entry name" value="WD40 repeat-like"/>
    <property type="match status" value="1"/>
</dbReference>
<evidence type="ECO:0000256" key="4">
    <source>
        <dbReference type="SAM" id="MobiDB-lite"/>
    </source>
</evidence>
<name>A0A6A6A3B3_9PLEO</name>
<dbReference type="GeneID" id="54406552"/>
<feature type="repeat" description="WD" evidence="3">
    <location>
        <begin position="239"/>
        <end position="280"/>
    </location>
</feature>
<organism evidence="5 6">
    <name type="scientific">Dothidotthia symphoricarpi CBS 119687</name>
    <dbReference type="NCBI Taxonomy" id="1392245"/>
    <lineage>
        <taxon>Eukaryota</taxon>
        <taxon>Fungi</taxon>
        <taxon>Dikarya</taxon>
        <taxon>Ascomycota</taxon>
        <taxon>Pezizomycotina</taxon>
        <taxon>Dothideomycetes</taxon>
        <taxon>Pleosporomycetidae</taxon>
        <taxon>Pleosporales</taxon>
        <taxon>Dothidotthiaceae</taxon>
        <taxon>Dothidotthia</taxon>
    </lineage>
</organism>
<dbReference type="AlphaFoldDB" id="A0A6A6A3B3"/>
<dbReference type="FunFam" id="2.130.10.10:FF:000697">
    <property type="entry name" value="WD repeat protein, variant"/>
    <property type="match status" value="1"/>
</dbReference>
<evidence type="ECO:0000256" key="2">
    <source>
        <dbReference type="ARBA" id="ARBA00022737"/>
    </source>
</evidence>
<evidence type="ECO:0000256" key="3">
    <source>
        <dbReference type="PROSITE-ProRule" id="PRU00221"/>
    </source>
</evidence>
<sequence length="699" mass="77209">MQDVLPKIKVADPLARAATPIERQDTGKYTTKGDGPLTNGKLIAKLRTPTTPSTPPNETQNGNGSDRMGSSEAAIDPLSQQIIRRTTTSVGAQRLWSHNVEPPLIQSPASPNESHMDKKHSGETSRDIGSASKADKKKGASFLSRFIGNNKKKDVLDVTSDNGDEAEDLRNEGMDAQLYVNNLSFHPKYPQPPAYIKVRAKFKKDKEFDRVFLAQELRSGSDKKSPPAAGSNSVPQSGSAAAHNPIWAVEFSKDGRYLAAGGQDRVVRVWAVVSSPEERKSQEKDESDPHEAENEPGYLSAPVFQQKLFREYHGHTSTILDLSWSKNNFLLSSSMDKTVRLWHVSRDENLCTFKHSDFVPSIQFHPTDDRFFLAGSLDTKLRLWSIPDKSVAFAVTVPDMITAVSFTPDGKTCIAGTLNGLCMFYDTEGLKWQAQLHAKSTRGQNAKGSKITGIQATHWPPDSESSEVKLLITSNDSRIRVYNLKDKSLEMKFRGHENNCSQIRATFDDSTGHIICGSEDRKAYIWSTATPEGDKRQQRPVEMFEAHNSITTCTVIAPVQTRQLLSASEDPIYDLCNPPPVTLVSRAESIISSKPTTEAESARPTSADTTLKKVPVSPAYIARSAHPGGTIIVTADYTGSLKVFRQDCAYAKRLRLIDALETSSLFSKRGTGVRFHPAAQRPHHELAPGHIPRQHRLEQ</sequence>
<evidence type="ECO:0000256" key="1">
    <source>
        <dbReference type="ARBA" id="ARBA00022574"/>
    </source>
</evidence>
<dbReference type="InterPro" id="IPR036322">
    <property type="entry name" value="WD40_repeat_dom_sf"/>
</dbReference>
<dbReference type="InterPro" id="IPR015943">
    <property type="entry name" value="WD40/YVTN_repeat-like_dom_sf"/>
</dbReference>
<feature type="repeat" description="WD" evidence="3">
    <location>
        <begin position="352"/>
        <end position="394"/>
    </location>
</feature>
<dbReference type="Pfam" id="PF00400">
    <property type="entry name" value="WD40"/>
    <property type="match status" value="4"/>
</dbReference>
<dbReference type="SMART" id="SM00320">
    <property type="entry name" value="WD40"/>
    <property type="match status" value="6"/>
</dbReference>
<protein>
    <submittedName>
        <fullName evidence="5">WD repeat-containing protein 44</fullName>
    </submittedName>
</protein>
<dbReference type="EMBL" id="ML977513">
    <property type="protein sequence ID" value="KAF2126512.1"/>
    <property type="molecule type" value="Genomic_DNA"/>
</dbReference>
<dbReference type="OrthoDB" id="1932312at2759"/>
<dbReference type="InterPro" id="IPR001680">
    <property type="entry name" value="WD40_rpt"/>
</dbReference>
<dbReference type="PRINTS" id="PR00320">
    <property type="entry name" value="GPROTEINBRPT"/>
</dbReference>
<dbReference type="Gene3D" id="2.130.10.10">
    <property type="entry name" value="YVTN repeat-like/Quinoprotein amine dehydrogenase"/>
    <property type="match status" value="2"/>
</dbReference>
<dbReference type="InterPro" id="IPR020472">
    <property type="entry name" value="WD40_PAC1"/>
</dbReference>
<feature type="region of interest" description="Disordered" evidence="4">
    <location>
        <begin position="678"/>
        <end position="699"/>
    </location>
</feature>
<dbReference type="InterPro" id="IPR040324">
    <property type="entry name" value="WDR44/Dgr2"/>
</dbReference>
<feature type="repeat" description="WD" evidence="3">
    <location>
        <begin position="312"/>
        <end position="352"/>
    </location>
</feature>
<keyword evidence="2" id="KW-0677">Repeat</keyword>
<feature type="compositionally biased region" description="Polar residues" evidence="4">
    <location>
        <begin position="230"/>
        <end position="239"/>
    </location>
</feature>
<keyword evidence="1 3" id="KW-0853">WD repeat</keyword>
<keyword evidence="6" id="KW-1185">Reference proteome</keyword>
<evidence type="ECO:0000313" key="5">
    <source>
        <dbReference type="EMBL" id="KAF2126512.1"/>
    </source>
</evidence>
<gene>
    <name evidence="5" type="ORF">P153DRAFT_346336</name>
</gene>
<dbReference type="PROSITE" id="PS50294">
    <property type="entry name" value="WD_REPEATS_REGION"/>
    <property type="match status" value="3"/>
</dbReference>
<accession>A0A6A6A3B3</accession>
<dbReference type="PANTHER" id="PTHR14221:SF0">
    <property type="entry name" value="WD REPEAT-CONTAINING PROTEIN 44"/>
    <property type="match status" value="1"/>
</dbReference>
<feature type="region of interest" description="Disordered" evidence="4">
    <location>
        <begin position="277"/>
        <end position="296"/>
    </location>
</feature>